<protein>
    <recommendedName>
        <fullName evidence="10 13">Deferrochelatase</fullName>
        <ecNumber evidence="13">1.11.1.-</ecNumber>
    </recommendedName>
    <alternativeName>
        <fullName evidence="11 13">Peroxidase EfeB</fullName>
    </alternativeName>
</protein>
<feature type="domain" description="Dyp-type peroxidase N-terminal" evidence="15">
    <location>
        <begin position="62"/>
        <end position="227"/>
    </location>
</feature>
<reference evidence="17 18" key="1">
    <citation type="submission" date="2019-07" db="EMBL/GenBank/DDBJ databases">
        <title>Tomitella cavernea sp. nov., an actinomycete isolated from soil.</title>
        <authorList>
            <person name="Cheng J."/>
        </authorList>
    </citation>
    <scope>NUCLEOTIDE SEQUENCE [LARGE SCALE GENOMIC DNA]</scope>
    <source>
        <strain evidence="17 18">HY188</strain>
    </source>
</reference>
<dbReference type="GO" id="GO:0020037">
    <property type="term" value="F:heme binding"/>
    <property type="evidence" value="ECO:0007669"/>
    <property type="project" value="InterPro"/>
</dbReference>
<dbReference type="Pfam" id="PF04261">
    <property type="entry name" value="Dyp_perox_N"/>
    <property type="match status" value="1"/>
</dbReference>
<dbReference type="PROSITE" id="PS51404">
    <property type="entry name" value="DYP_PEROXIDASE"/>
    <property type="match status" value="1"/>
</dbReference>
<dbReference type="GO" id="GO:0046872">
    <property type="term" value="F:metal ion binding"/>
    <property type="evidence" value="ECO:0007669"/>
    <property type="project" value="UniProtKB-KW"/>
</dbReference>
<dbReference type="EMBL" id="CP041765">
    <property type="protein sequence ID" value="QDQ99468.1"/>
    <property type="molecule type" value="Genomic_DNA"/>
</dbReference>
<dbReference type="GO" id="GO:0004325">
    <property type="term" value="F:ferrochelatase activity"/>
    <property type="evidence" value="ECO:0007669"/>
    <property type="project" value="UniProtKB-EC"/>
</dbReference>
<dbReference type="InterPro" id="IPR011008">
    <property type="entry name" value="Dimeric_a/b-barrel"/>
</dbReference>
<dbReference type="OrthoDB" id="9781066at2"/>
<evidence type="ECO:0000256" key="10">
    <source>
        <dbReference type="ARBA" id="ARBA00033771"/>
    </source>
</evidence>
<evidence type="ECO:0000256" key="8">
    <source>
        <dbReference type="ARBA" id="ARBA00023239"/>
    </source>
</evidence>
<evidence type="ECO:0000313" key="18">
    <source>
        <dbReference type="Proteomes" id="UP000317344"/>
    </source>
</evidence>
<dbReference type="GO" id="GO:0005829">
    <property type="term" value="C:cytosol"/>
    <property type="evidence" value="ECO:0007669"/>
    <property type="project" value="TreeGrafter"/>
</dbReference>
<dbReference type="GO" id="GO:0004601">
    <property type="term" value="F:peroxidase activity"/>
    <property type="evidence" value="ECO:0007669"/>
    <property type="project" value="UniProtKB-KW"/>
</dbReference>
<dbReference type="RefSeq" id="WP_143910871.1">
    <property type="nucleotide sequence ID" value="NZ_CP041765.1"/>
</dbReference>
<evidence type="ECO:0000256" key="6">
    <source>
        <dbReference type="ARBA" id="ARBA00023002"/>
    </source>
</evidence>
<keyword evidence="4 13" id="KW-0479">Metal-binding</keyword>
<evidence type="ECO:0000256" key="7">
    <source>
        <dbReference type="ARBA" id="ARBA00023004"/>
    </source>
</evidence>
<comment type="catalytic activity">
    <reaction evidence="12">
        <text>heme b + 2 H(+) = protoporphyrin IX + Fe(2+)</text>
        <dbReference type="Rhea" id="RHEA:22584"/>
        <dbReference type="ChEBI" id="CHEBI:15378"/>
        <dbReference type="ChEBI" id="CHEBI:29033"/>
        <dbReference type="ChEBI" id="CHEBI:57306"/>
        <dbReference type="ChEBI" id="CHEBI:60344"/>
        <dbReference type="EC" id="4.98.1.1"/>
    </reaction>
    <physiologicalReaction direction="left-to-right" evidence="12">
        <dbReference type="Rhea" id="RHEA:22585"/>
    </physiologicalReaction>
</comment>
<comment type="subcellular location">
    <subcellularLocation>
        <location evidence="1">Cell envelope</location>
    </subcellularLocation>
</comment>
<dbReference type="Proteomes" id="UP000317344">
    <property type="component" value="Chromosome"/>
</dbReference>
<dbReference type="KEGG" id="toy:FO059_17250"/>
<dbReference type="PANTHER" id="PTHR30521:SF4">
    <property type="entry name" value="DEFERROCHELATASE"/>
    <property type="match status" value="1"/>
</dbReference>
<dbReference type="AlphaFoldDB" id="A0A516X8T2"/>
<feature type="domain" description="Dyp-type peroxidase C-terminal" evidence="16">
    <location>
        <begin position="239"/>
        <end position="421"/>
    </location>
</feature>
<dbReference type="SUPFAM" id="SSF54909">
    <property type="entry name" value="Dimeric alpha+beta barrel"/>
    <property type="match status" value="1"/>
</dbReference>
<evidence type="ECO:0000256" key="3">
    <source>
        <dbReference type="ARBA" id="ARBA00022617"/>
    </source>
</evidence>
<dbReference type="NCBIfam" id="TIGR01413">
    <property type="entry name" value="Dyp_perox_fam"/>
    <property type="match status" value="1"/>
</dbReference>
<dbReference type="GO" id="GO:0030313">
    <property type="term" value="C:cell envelope"/>
    <property type="evidence" value="ECO:0007669"/>
    <property type="project" value="UniProtKB-SubCell"/>
</dbReference>
<reference evidence="17 18" key="2">
    <citation type="submission" date="2019-07" db="EMBL/GenBank/DDBJ databases">
        <authorList>
            <person name="Huang Y."/>
        </authorList>
    </citation>
    <scope>NUCLEOTIDE SEQUENCE [LARGE SCALE GENOMIC DNA]</scope>
    <source>
        <strain evidence="17 18">HY188</strain>
    </source>
</reference>
<evidence type="ECO:0000256" key="11">
    <source>
        <dbReference type="ARBA" id="ARBA00033775"/>
    </source>
</evidence>
<dbReference type="PANTHER" id="PTHR30521">
    <property type="entry name" value="DEFERROCHELATASE/PEROXIDASE"/>
    <property type="match status" value="1"/>
</dbReference>
<evidence type="ECO:0000256" key="14">
    <source>
        <dbReference type="SAM" id="MobiDB-lite"/>
    </source>
</evidence>
<dbReference type="InterPro" id="IPR048328">
    <property type="entry name" value="Dyp_perox_C"/>
</dbReference>
<keyword evidence="18" id="KW-1185">Reference proteome</keyword>
<keyword evidence="2 13" id="KW-0575">Peroxidase</keyword>
<comment type="similarity">
    <text evidence="9 13">Belongs to the DyP-type peroxidase family.</text>
</comment>
<evidence type="ECO:0000256" key="5">
    <source>
        <dbReference type="ARBA" id="ARBA00022729"/>
    </source>
</evidence>
<evidence type="ECO:0000256" key="2">
    <source>
        <dbReference type="ARBA" id="ARBA00022559"/>
    </source>
</evidence>
<evidence type="ECO:0000256" key="9">
    <source>
        <dbReference type="ARBA" id="ARBA00025737"/>
    </source>
</evidence>
<keyword evidence="3 13" id="KW-0349">Heme</keyword>
<accession>A0A516X8T2</accession>
<name>A0A516X8T2_9ACTN</name>
<evidence type="ECO:0000256" key="1">
    <source>
        <dbReference type="ARBA" id="ARBA00004196"/>
    </source>
</evidence>
<evidence type="ECO:0000256" key="13">
    <source>
        <dbReference type="RuleBase" id="RU365017"/>
    </source>
</evidence>
<dbReference type="GO" id="GO:0033212">
    <property type="term" value="P:iron import into cell"/>
    <property type="evidence" value="ECO:0007669"/>
    <property type="project" value="InterPro"/>
</dbReference>
<comment type="function">
    <text evidence="13">Involved in the recovery of exogenous heme iron. Extracts iron from heme while preserving the protoporphyrin ring intact.</text>
</comment>
<keyword evidence="7 13" id="KW-0408">Iron</keyword>
<dbReference type="InterPro" id="IPR006313">
    <property type="entry name" value="EfeB/EfeN"/>
</dbReference>
<dbReference type="Pfam" id="PF20628">
    <property type="entry name" value="Dyp_perox_C"/>
    <property type="match status" value="1"/>
</dbReference>
<evidence type="ECO:0000259" key="15">
    <source>
        <dbReference type="Pfam" id="PF04261"/>
    </source>
</evidence>
<feature type="region of interest" description="Disordered" evidence="14">
    <location>
        <begin position="106"/>
        <end position="127"/>
    </location>
</feature>
<organism evidence="17 18">
    <name type="scientific">Tomitella fengzijianii</name>
    <dbReference type="NCBI Taxonomy" id="2597660"/>
    <lineage>
        <taxon>Bacteria</taxon>
        <taxon>Bacillati</taxon>
        <taxon>Actinomycetota</taxon>
        <taxon>Actinomycetes</taxon>
        <taxon>Mycobacteriales</taxon>
        <taxon>Tomitella</taxon>
    </lineage>
</organism>
<sequence>MEADTVEAPRRGFSRRSLFGLAGAGVVVGAAAGGAVGTAVGRATAADGGGMAGTVPFHGSHQAGIVTAAQDRMHFVAFDVITDSREKLVSLLKTWTSMAERMSQGLQATPDGATGSGEYSPPDDTGEALGLDPSQLTITIGFGPGLFVGAPGTPAEGEDRFGIAARKPAALEQMPRFMLDALDPARSEGDICVQACANDPQVAVHAVRNLARVGFGVVAVRWSQLGFGRTSSTSTTQETPRNLFGFKDGTRNIKAEDSAAVDDYVWVDGADDQPWMAGGSYLVARRIRMQIEPWDRTTLHEQERVFGREKGSGAPLGQDDEFDPLDLQSKGPKGLFIDEDAHVRLASAEKNGGIQILRRGYNFTDGSDGLGHLDAGLFFIAYCRDPQKQFVPLQTALSRNDLLNEYITHVGSAVFAVPPGVGGSGDHWGSGLFA</sequence>
<keyword evidence="6 13" id="KW-0560">Oxidoreductase</keyword>
<dbReference type="InterPro" id="IPR006314">
    <property type="entry name" value="Dyp_peroxidase"/>
</dbReference>
<dbReference type="EC" id="1.11.1.-" evidence="13"/>
<proteinExistence type="inferred from homology"/>
<gene>
    <name evidence="17" type="primary">efeB</name>
    <name evidence="17" type="ORF">FO059_17250</name>
</gene>
<comment type="cofactor">
    <cofactor evidence="13">
        <name>heme b</name>
        <dbReference type="ChEBI" id="CHEBI:60344"/>
    </cofactor>
    <text evidence="13">Binds 1 heme b (iron(II)-protoporphyrin IX) group non-covalently per subunit.</text>
</comment>
<keyword evidence="5" id="KW-0732">Signal</keyword>
<keyword evidence="8" id="KW-0456">Lyase</keyword>
<evidence type="ECO:0000313" key="17">
    <source>
        <dbReference type="EMBL" id="QDQ99468.1"/>
    </source>
</evidence>
<evidence type="ECO:0000256" key="4">
    <source>
        <dbReference type="ARBA" id="ARBA00022723"/>
    </source>
</evidence>
<dbReference type="InterPro" id="IPR006311">
    <property type="entry name" value="TAT_signal"/>
</dbReference>
<dbReference type="NCBIfam" id="TIGR01412">
    <property type="entry name" value="tat_substr_1"/>
    <property type="match status" value="1"/>
</dbReference>
<evidence type="ECO:0000256" key="12">
    <source>
        <dbReference type="ARBA" id="ARBA00048856"/>
    </source>
</evidence>
<evidence type="ECO:0000259" key="16">
    <source>
        <dbReference type="Pfam" id="PF20628"/>
    </source>
</evidence>
<dbReference type="PROSITE" id="PS51318">
    <property type="entry name" value="TAT"/>
    <property type="match status" value="1"/>
</dbReference>
<dbReference type="InterPro" id="IPR048327">
    <property type="entry name" value="Dyp_perox_N"/>
</dbReference>